<reference evidence="2" key="1">
    <citation type="submission" date="2016-07" db="EMBL/GenBank/DDBJ databases">
        <title>Frankia sp. NRRL B-16219 Genome sequencing.</title>
        <authorList>
            <person name="Ghodhbane-Gtari F."/>
            <person name="Swanson E."/>
            <person name="Gueddou A."/>
            <person name="Louati M."/>
            <person name="Nouioui I."/>
            <person name="Hezbri K."/>
            <person name="Abebe-Akele F."/>
            <person name="Simpson S."/>
            <person name="Morris K."/>
            <person name="Thomas K."/>
            <person name="Gtari M."/>
            <person name="Tisa L.S."/>
        </authorList>
    </citation>
    <scope>NUCLEOTIDE SEQUENCE [LARGE SCALE GENOMIC DNA]</scope>
    <source>
        <strain evidence="2">NRRL B-16219</strain>
    </source>
</reference>
<organism evidence="1 2">
    <name type="scientific">Parafrankia soli</name>
    <dbReference type="NCBI Taxonomy" id="2599596"/>
    <lineage>
        <taxon>Bacteria</taxon>
        <taxon>Bacillati</taxon>
        <taxon>Actinomycetota</taxon>
        <taxon>Actinomycetes</taxon>
        <taxon>Frankiales</taxon>
        <taxon>Frankiaceae</taxon>
        <taxon>Parafrankia</taxon>
    </lineage>
</organism>
<comment type="caution">
    <text evidence="1">The sequence shown here is derived from an EMBL/GenBank/DDBJ whole genome shotgun (WGS) entry which is preliminary data.</text>
</comment>
<protein>
    <recommendedName>
        <fullName evidence="3">PhoU domain-containing protein</fullName>
    </recommendedName>
</protein>
<dbReference type="AlphaFoldDB" id="A0A1S1PFW6"/>
<name>A0A1S1PFW6_9ACTN</name>
<evidence type="ECO:0000313" key="2">
    <source>
        <dbReference type="Proteomes" id="UP000179769"/>
    </source>
</evidence>
<evidence type="ECO:0000313" key="1">
    <source>
        <dbReference type="EMBL" id="OHV20166.1"/>
    </source>
</evidence>
<keyword evidence="2" id="KW-1185">Reference proteome</keyword>
<gene>
    <name evidence="1" type="ORF">BBK14_28420</name>
</gene>
<dbReference type="Proteomes" id="UP000179769">
    <property type="component" value="Unassembled WGS sequence"/>
</dbReference>
<accession>A0A1S1PFW6</accession>
<proteinExistence type="predicted"/>
<dbReference type="EMBL" id="MAXA01000270">
    <property type="protein sequence ID" value="OHV20166.1"/>
    <property type="molecule type" value="Genomic_DNA"/>
</dbReference>
<sequence>MGDTSRLDAIAARLLTAERANRGVRHLANAAVEIGETVDTAGAVVILSEYRQAYREVHDVLTNGDPVDIVYLASRLDPS</sequence>
<evidence type="ECO:0008006" key="3">
    <source>
        <dbReference type="Google" id="ProtNLM"/>
    </source>
</evidence>
<dbReference type="OrthoDB" id="3216911at2"/>